<dbReference type="InterPro" id="IPR017850">
    <property type="entry name" value="Alkaline_phosphatase_core_sf"/>
</dbReference>
<gene>
    <name evidence="1" type="ORF">LCGC14_3019950</name>
</gene>
<dbReference type="Gene3D" id="3.40.720.10">
    <property type="entry name" value="Alkaline Phosphatase, subunit A"/>
    <property type="match status" value="1"/>
</dbReference>
<dbReference type="Pfam" id="PF10143">
    <property type="entry name" value="PhosphMutase"/>
    <property type="match status" value="1"/>
</dbReference>
<dbReference type="EMBL" id="LAZR01062754">
    <property type="protein sequence ID" value="KKK60878.1"/>
    <property type="molecule type" value="Genomic_DNA"/>
</dbReference>
<evidence type="ECO:0000313" key="1">
    <source>
        <dbReference type="EMBL" id="KKK60878.1"/>
    </source>
</evidence>
<dbReference type="PANTHER" id="PTHR31209:SF0">
    <property type="entry name" value="METALLOENZYME DOMAIN-CONTAINING PROTEIN"/>
    <property type="match status" value="1"/>
</dbReference>
<protein>
    <recommendedName>
        <fullName evidence="2">Metalloenzyme domain-containing protein</fullName>
    </recommendedName>
</protein>
<dbReference type="SUPFAM" id="SSF53649">
    <property type="entry name" value="Alkaline phosphatase-like"/>
    <property type="match status" value="1"/>
</dbReference>
<proteinExistence type="predicted"/>
<dbReference type="PANTHER" id="PTHR31209">
    <property type="entry name" value="COFACTOR-INDEPENDENT PHOSPHOGLYCERATE MUTASE"/>
    <property type="match status" value="1"/>
</dbReference>
<name>A0A0F8WW70_9ZZZZ</name>
<dbReference type="GO" id="GO:0006096">
    <property type="term" value="P:glycolytic process"/>
    <property type="evidence" value="ECO:0007669"/>
    <property type="project" value="UniProtKB-KW"/>
</dbReference>
<dbReference type="GO" id="GO:0046872">
    <property type="term" value="F:metal ion binding"/>
    <property type="evidence" value="ECO:0007669"/>
    <property type="project" value="InterPro"/>
</dbReference>
<comment type="caution">
    <text evidence="1">The sequence shown here is derived from an EMBL/GenBank/DDBJ whole genome shotgun (WGS) entry which is preliminary data.</text>
</comment>
<sequence length="78" mass="8135">MLLDGVGDLPHPDLNGKTPLAAAVTQNLDKLAKNGAMGEVISVGKGIAPESDIAVFNMLGYKFQHDDYVGRGVIEAIG</sequence>
<dbReference type="InterPro" id="IPR004456">
    <property type="entry name" value="Pglycerate_mutase_ApgM"/>
</dbReference>
<dbReference type="GO" id="GO:0004619">
    <property type="term" value="F:phosphoglycerate mutase activity"/>
    <property type="evidence" value="ECO:0007669"/>
    <property type="project" value="UniProtKB-EC"/>
</dbReference>
<accession>A0A0F8WW70</accession>
<reference evidence="1" key="1">
    <citation type="journal article" date="2015" name="Nature">
        <title>Complex archaea that bridge the gap between prokaryotes and eukaryotes.</title>
        <authorList>
            <person name="Spang A."/>
            <person name="Saw J.H."/>
            <person name="Jorgensen S.L."/>
            <person name="Zaremba-Niedzwiedzka K."/>
            <person name="Martijn J."/>
            <person name="Lind A.E."/>
            <person name="van Eijk R."/>
            <person name="Schleper C."/>
            <person name="Guy L."/>
            <person name="Ettema T.J."/>
        </authorList>
    </citation>
    <scope>NUCLEOTIDE SEQUENCE</scope>
</reference>
<evidence type="ECO:0008006" key="2">
    <source>
        <dbReference type="Google" id="ProtNLM"/>
    </source>
</evidence>
<organism evidence="1">
    <name type="scientific">marine sediment metagenome</name>
    <dbReference type="NCBI Taxonomy" id="412755"/>
    <lineage>
        <taxon>unclassified sequences</taxon>
        <taxon>metagenomes</taxon>
        <taxon>ecological metagenomes</taxon>
    </lineage>
</organism>
<feature type="non-terminal residue" evidence="1">
    <location>
        <position position="78"/>
    </location>
</feature>
<dbReference type="AlphaFoldDB" id="A0A0F8WW70"/>